<dbReference type="EMBL" id="ACCH01000257">
    <property type="protein sequence ID" value="EEF88812.1"/>
    <property type="molecule type" value="Genomic_DNA"/>
</dbReference>
<comment type="caution">
    <text evidence="1">The sequence shown here is derived from an EMBL/GenBank/DDBJ whole genome shotgun (WGS) entry which is preliminary data.</text>
</comment>
<name>E2NGY3_9BACE</name>
<sequence>MTDFNSCLSILFNLLDKKQGGLSNLLDETVVFLSNRLDKDT</sequence>
<dbReference type="Proteomes" id="UP000003711">
    <property type="component" value="Unassembled WGS sequence"/>
</dbReference>
<gene>
    <name evidence="1" type="ORF">BACCELL_03557</name>
</gene>
<dbReference type="AlphaFoldDB" id="E2NGY3"/>
<accession>E2NGY3</accession>
<evidence type="ECO:0000313" key="2">
    <source>
        <dbReference type="Proteomes" id="UP000003711"/>
    </source>
</evidence>
<evidence type="ECO:0000313" key="1">
    <source>
        <dbReference type="EMBL" id="EEF88812.1"/>
    </source>
</evidence>
<dbReference type="HOGENOM" id="CLU_3265402_0_0_10"/>
<reference evidence="1 2" key="1">
    <citation type="submission" date="2008-12" db="EMBL/GenBank/DDBJ databases">
        <authorList>
            <person name="Fulton L."/>
            <person name="Clifton S."/>
            <person name="Fulton B."/>
            <person name="Xu J."/>
            <person name="Minx P."/>
            <person name="Pepin K.H."/>
            <person name="Johnson M."/>
            <person name="Bhonagiri V."/>
            <person name="Nash W.E."/>
            <person name="Mardis E.R."/>
            <person name="Wilson R.K."/>
        </authorList>
    </citation>
    <scope>NUCLEOTIDE SEQUENCE [LARGE SCALE GENOMIC DNA]</scope>
    <source>
        <strain evidence="1 2">DSM 14838</strain>
    </source>
</reference>
<protein>
    <submittedName>
        <fullName evidence="1">Uncharacterized protein</fullName>
    </submittedName>
</protein>
<proteinExistence type="predicted"/>
<organism evidence="1 2">
    <name type="scientific">Bacteroides cellulosilyticus DSM 14838</name>
    <dbReference type="NCBI Taxonomy" id="537012"/>
    <lineage>
        <taxon>Bacteria</taxon>
        <taxon>Pseudomonadati</taxon>
        <taxon>Bacteroidota</taxon>
        <taxon>Bacteroidia</taxon>
        <taxon>Bacteroidales</taxon>
        <taxon>Bacteroidaceae</taxon>
        <taxon>Bacteroides</taxon>
    </lineage>
</organism>
<reference evidence="1 2" key="2">
    <citation type="submission" date="2009-01" db="EMBL/GenBank/DDBJ databases">
        <title>Draft genome sequence of Bacteroides cellulosilyticus (DSM 14838).</title>
        <authorList>
            <person name="Sudarsanam P."/>
            <person name="Ley R."/>
            <person name="Guruge J."/>
            <person name="Turnbaugh P.J."/>
            <person name="Mahowald M."/>
            <person name="Liep D."/>
            <person name="Gordon J."/>
        </authorList>
    </citation>
    <scope>NUCLEOTIDE SEQUENCE [LARGE SCALE GENOMIC DNA]</scope>
    <source>
        <strain evidence="1 2">DSM 14838</strain>
    </source>
</reference>